<keyword evidence="8" id="KW-0802">TPR repeat</keyword>
<dbReference type="Pfam" id="PF09594">
    <property type="entry name" value="GT87"/>
    <property type="match status" value="1"/>
</dbReference>
<feature type="transmembrane region" description="Helical" evidence="9">
    <location>
        <begin position="140"/>
        <end position="156"/>
    </location>
</feature>
<feature type="transmembrane region" description="Helical" evidence="9">
    <location>
        <begin position="323"/>
        <end position="341"/>
    </location>
</feature>
<evidence type="ECO:0000256" key="2">
    <source>
        <dbReference type="ARBA" id="ARBA00022475"/>
    </source>
</evidence>
<dbReference type="Proteomes" id="UP000465609">
    <property type="component" value="Chromosome"/>
</dbReference>
<dbReference type="PROSITE" id="PS50005">
    <property type="entry name" value="TPR"/>
    <property type="match status" value="1"/>
</dbReference>
<evidence type="ECO:0000256" key="1">
    <source>
        <dbReference type="ARBA" id="ARBA00004651"/>
    </source>
</evidence>
<keyword evidence="11" id="KW-1185">Reference proteome</keyword>
<feature type="transmembrane region" description="Helical" evidence="9">
    <location>
        <begin position="293"/>
        <end position="311"/>
    </location>
</feature>
<dbReference type="InterPro" id="IPR011990">
    <property type="entry name" value="TPR-like_helical_dom_sf"/>
</dbReference>
<keyword evidence="5 9" id="KW-1133">Transmembrane helix</keyword>
<evidence type="ECO:0000256" key="8">
    <source>
        <dbReference type="PROSITE-ProRule" id="PRU00339"/>
    </source>
</evidence>
<organism evidence="10 11">
    <name type="scientific">Mycolicibacterium aubagnense</name>
    <dbReference type="NCBI Taxonomy" id="319707"/>
    <lineage>
        <taxon>Bacteria</taxon>
        <taxon>Bacillati</taxon>
        <taxon>Actinomycetota</taxon>
        <taxon>Actinomycetes</taxon>
        <taxon>Mycobacteriales</taxon>
        <taxon>Mycobacteriaceae</taxon>
        <taxon>Mycolicibacterium</taxon>
    </lineage>
</organism>
<proteinExistence type="inferred from homology"/>
<keyword evidence="3" id="KW-0808">Transferase</keyword>
<dbReference type="PANTHER" id="PTHR44809:SF1">
    <property type="entry name" value="PROTEIN O-MANNOSYL-TRANSFERASE TMTC1"/>
    <property type="match status" value="1"/>
</dbReference>
<dbReference type="InterPro" id="IPR019734">
    <property type="entry name" value="TPR_rpt"/>
</dbReference>
<feature type="transmembrane region" description="Helical" evidence="9">
    <location>
        <begin position="86"/>
        <end position="106"/>
    </location>
</feature>
<protein>
    <recommendedName>
        <fullName evidence="12">Tetratricopeptide repeat protein</fullName>
    </recommendedName>
</protein>
<feature type="transmembrane region" description="Helical" evidence="9">
    <location>
        <begin position="163"/>
        <end position="180"/>
    </location>
</feature>
<comment type="subcellular location">
    <subcellularLocation>
        <location evidence="1">Cell membrane</location>
        <topology evidence="1">Multi-pass membrane protein</topology>
    </subcellularLocation>
</comment>
<evidence type="ECO:0000256" key="7">
    <source>
        <dbReference type="ARBA" id="ARBA00024033"/>
    </source>
</evidence>
<feature type="repeat" description="TPR" evidence="8">
    <location>
        <begin position="574"/>
        <end position="607"/>
    </location>
</feature>
<dbReference type="Gene3D" id="1.25.40.10">
    <property type="entry name" value="Tetratricopeptide repeat domain"/>
    <property type="match status" value="2"/>
</dbReference>
<sequence>MYSQLEVEPVVSTHKTNARWLSAERLSLIVPGFLAGCLGVLILAQPFAMRGVHGSAASGLGYDDGILLGSAIRLIHGDLPYSSFLFLHPPGMSVLMSPVAAVSVLAGSSTALVLARIMTILVAIANAVLVASVVRRRGPVASLAAGVLFVLFPLAINATHTLLLAPYTVLFCLIGAALLFQSGDIASPRRVILAGLAFGFACTVELAAIPVALAALVVVVIMRRKSALRLAATMVGTFVVVCLPFFAAAPDRFFDDVVVAPFQHEWAGNASVVFKVRQLVGAEGISWIDVPNSVVIAGALLLIAGFAYWVFRSRTDFVVNDWFVVAALLATVAVAMVGGQLYSQQAYLPAAFMSMAAGSLVATLAKRFISTQRAALACLVLAGALSAGMMVQAGAHARALLAGSFNPADVIQAAVPDGSCLVTDLTTSAVVADRFTSNSSACPTMVDPYGEWIARTDQHGLYTGTYPTDFVTAFADKLNRADYVALVAPLSSYIPWTPELSQWFLSSFDTVQQTSTVTVYKHIKHVAPPTKFTTFVGMSTGAIIAQGIEAEGNGDLDAAFGSYLTAAYRDPDNKFVHFNMGHLYQEKNMIAEAEREYGIALAIDPTFVKPLYNLAVMNTDSNPARAIALYQRVLELNPDSPAAKFNLGVLMVRSGDANGVDLIRDVVAADPAFAKSVPPDIKLG</sequence>
<evidence type="ECO:0000256" key="9">
    <source>
        <dbReference type="SAM" id="Phobius"/>
    </source>
</evidence>
<dbReference type="InterPro" id="IPR018584">
    <property type="entry name" value="GT87"/>
</dbReference>
<dbReference type="EMBL" id="AP022577">
    <property type="protein sequence ID" value="BBX85772.1"/>
    <property type="molecule type" value="Genomic_DNA"/>
</dbReference>
<evidence type="ECO:0000256" key="3">
    <source>
        <dbReference type="ARBA" id="ARBA00022679"/>
    </source>
</evidence>
<gene>
    <name evidence="10" type="ORF">MAUB_36450</name>
</gene>
<feature type="transmembrane region" description="Helical" evidence="9">
    <location>
        <begin position="347"/>
        <end position="365"/>
    </location>
</feature>
<dbReference type="PANTHER" id="PTHR44809">
    <property type="match status" value="1"/>
</dbReference>
<evidence type="ECO:0000256" key="5">
    <source>
        <dbReference type="ARBA" id="ARBA00022989"/>
    </source>
</evidence>
<feature type="transmembrane region" description="Helical" evidence="9">
    <location>
        <begin position="192"/>
        <end position="221"/>
    </location>
</feature>
<comment type="similarity">
    <text evidence="7">Belongs to the glycosyltransferase 87 family.</text>
</comment>
<keyword evidence="2" id="KW-1003">Cell membrane</keyword>
<accession>A0ABM7IG76</accession>
<reference evidence="10 11" key="1">
    <citation type="journal article" date="2019" name="Emerg. Microbes Infect.">
        <title>Comprehensive subspecies identification of 175 nontuberculous mycobacteria species based on 7547 genomic profiles.</title>
        <authorList>
            <person name="Matsumoto Y."/>
            <person name="Kinjo T."/>
            <person name="Motooka D."/>
            <person name="Nabeya D."/>
            <person name="Jung N."/>
            <person name="Uechi K."/>
            <person name="Horii T."/>
            <person name="Iida T."/>
            <person name="Fujita J."/>
            <person name="Nakamura S."/>
        </authorList>
    </citation>
    <scope>NUCLEOTIDE SEQUENCE [LARGE SCALE GENOMIC DNA]</scope>
    <source>
        <strain evidence="10 11">JCM 15296</strain>
    </source>
</reference>
<keyword evidence="6 9" id="KW-0472">Membrane</keyword>
<evidence type="ECO:0000256" key="6">
    <source>
        <dbReference type="ARBA" id="ARBA00023136"/>
    </source>
</evidence>
<dbReference type="SMART" id="SM00028">
    <property type="entry name" value="TPR"/>
    <property type="match status" value="3"/>
</dbReference>
<dbReference type="InterPro" id="IPR052943">
    <property type="entry name" value="TMTC_O-mannosyl-trnsfr"/>
</dbReference>
<evidence type="ECO:0000313" key="10">
    <source>
        <dbReference type="EMBL" id="BBX85772.1"/>
    </source>
</evidence>
<evidence type="ECO:0008006" key="12">
    <source>
        <dbReference type="Google" id="ProtNLM"/>
    </source>
</evidence>
<dbReference type="SUPFAM" id="SSF48452">
    <property type="entry name" value="TPR-like"/>
    <property type="match status" value="1"/>
</dbReference>
<evidence type="ECO:0000313" key="11">
    <source>
        <dbReference type="Proteomes" id="UP000465609"/>
    </source>
</evidence>
<name>A0ABM7IG76_9MYCO</name>
<feature type="transmembrane region" description="Helical" evidence="9">
    <location>
        <begin position="374"/>
        <end position="395"/>
    </location>
</feature>
<keyword evidence="4 9" id="KW-0812">Transmembrane</keyword>
<feature type="transmembrane region" description="Helical" evidence="9">
    <location>
        <begin position="228"/>
        <end position="249"/>
    </location>
</feature>
<evidence type="ECO:0000256" key="4">
    <source>
        <dbReference type="ARBA" id="ARBA00022692"/>
    </source>
</evidence>
<feature type="transmembrane region" description="Helical" evidence="9">
    <location>
        <begin position="113"/>
        <end position="134"/>
    </location>
</feature>
<feature type="transmembrane region" description="Helical" evidence="9">
    <location>
        <begin position="28"/>
        <end position="48"/>
    </location>
</feature>